<dbReference type="InterPro" id="IPR036322">
    <property type="entry name" value="WD40_repeat_dom_sf"/>
</dbReference>
<dbReference type="Pfam" id="PF13966">
    <property type="entry name" value="zf-RVT"/>
    <property type="match status" value="1"/>
</dbReference>
<dbReference type="Proteomes" id="UP000596661">
    <property type="component" value="Chromosome 4"/>
</dbReference>
<proteinExistence type="predicted"/>
<dbReference type="Gramene" id="evm.model.04.336">
    <property type="protein sequence ID" value="cds.evm.model.04.336"/>
    <property type="gene ID" value="evm.TU.04.336"/>
</dbReference>
<dbReference type="SUPFAM" id="SSF53098">
    <property type="entry name" value="Ribonuclease H-like"/>
    <property type="match status" value="1"/>
</dbReference>
<dbReference type="EMBL" id="UZAU01000358">
    <property type="status" value="NOT_ANNOTATED_CDS"/>
    <property type="molecule type" value="Genomic_DNA"/>
</dbReference>
<evidence type="ECO:0000256" key="1">
    <source>
        <dbReference type="PROSITE-ProRule" id="PRU00221"/>
    </source>
</evidence>
<dbReference type="SUPFAM" id="SSF56672">
    <property type="entry name" value="DNA/RNA polymerases"/>
    <property type="match status" value="1"/>
</dbReference>
<organism evidence="4 5">
    <name type="scientific">Cannabis sativa</name>
    <name type="common">Hemp</name>
    <name type="synonym">Marijuana</name>
    <dbReference type="NCBI Taxonomy" id="3483"/>
    <lineage>
        <taxon>Eukaryota</taxon>
        <taxon>Viridiplantae</taxon>
        <taxon>Streptophyta</taxon>
        <taxon>Embryophyta</taxon>
        <taxon>Tracheophyta</taxon>
        <taxon>Spermatophyta</taxon>
        <taxon>Magnoliopsida</taxon>
        <taxon>eudicotyledons</taxon>
        <taxon>Gunneridae</taxon>
        <taxon>Pentapetalae</taxon>
        <taxon>rosids</taxon>
        <taxon>fabids</taxon>
        <taxon>Rosales</taxon>
        <taxon>Cannabaceae</taxon>
        <taxon>Cannabis</taxon>
    </lineage>
</organism>
<feature type="region of interest" description="Disordered" evidence="2">
    <location>
        <begin position="24"/>
        <end position="53"/>
    </location>
</feature>
<dbReference type="Gene3D" id="2.130.10.10">
    <property type="entry name" value="YVTN repeat-like/Quinoprotein amine dehydrogenase"/>
    <property type="match status" value="3"/>
</dbReference>
<dbReference type="PROSITE" id="PS50294">
    <property type="entry name" value="WD_REPEATS_REGION"/>
    <property type="match status" value="3"/>
</dbReference>
<feature type="repeat" description="WD" evidence="1">
    <location>
        <begin position="249"/>
        <end position="279"/>
    </location>
</feature>
<dbReference type="InterPro" id="IPR045182">
    <property type="entry name" value="JINGUBANG-like"/>
</dbReference>
<dbReference type="Gene3D" id="3.30.420.10">
    <property type="entry name" value="Ribonuclease H-like superfamily/Ribonuclease H"/>
    <property type="match status" value="1"/>
</dbReference>
<dbReference type="InterPro" id="IPR002156">
    <property type="entry name" value="RNaseH_domain"/>
</dbReference>
<dbReference type="PROSITE" id="PS50878">
    <property type="entry name" value="RT_POL"/>
    <property type="match status" value="1"/>
</dbReference>
<dbReference type="InterPro" id="IPR012337">
    <property type="entry name" value="RNaseH-like_sf"/>
</dbReference>
<dbReference type="InterPro" id="IPR044730">
    <property type="entry name" value="RNase_H-like_dom_plant"/>
</dbReference>
<dbReference type="PANTHER" id="PTHR22844:SF199">
    <property type="entry name" value="F21J9.19"/>
    <property type="match status" value="1"/>
</dbReference>
<dbReference type="Pfam" id="PF00400">
    <property type="entry name" value="WD40"/>
    <property type="match status" value="4"/>
</dbReference>
<evidence type="ECO:0000259" key="3">
    <source>
        <dbReference type="PROSITE" id="PS50878"/>
    </source>
</evidence>
<reference evidence="4" key="2">
    <citation type="submission" date="2021-03" db="UniProtKB">
        <authorList>
            <consortium name="EnsemblPlants"/>
        </authorList>
    </citation>
    <scope>IDENTIFICATION</scope>
</reference>
<evidence type="ECO:0000256" key="2">
    <source>
        <dbReference type="SAM" id="MobiDB-lite"/>
    </source>
</evidence>
<dbReference type="SMART" id="SM00320">
    <property type="entry name" value="WD40"/>
    <property type="match status" value="7"/>
</dbReference>
<reference evidence="4" key="1">
    <citation type="submission" date="2018-11" db="EMBL/GenBank/DDBJ databases">
        <authorList>
            <person name="Grassa J C."/>
        </authorList>
    </citation>
    <scope>NUCLEOTIDE SEQUENCE [LARGE SCALE GENOMIC DNA]</scope>
</reference>
<dbReference type="GO" id="GO:0003676">
    <property type="term" value="F:nucleic acid binding"/>
    <property type="evidence" value="ECO:0007669"/>
    <property type="project" value="InterPro"/>
</dbReference>
<feature type="compositionally biased region" description="Low complexity" evidence="2">
    <location>
        <begin position="31"/>
        <end position="53"/>
    </location>
</feature>
<feature type="domain" description="Reverse transcriptase" evidence="3">
    <location>
        <begin position="697"/>
        <end position="966"/>
    </location>
</feature>
<accession>A0A803PH39</accession>
<dbReference type="CDD" id="cd06222">
    <property type="entry name" value="RNase_H_like"/>
    <property type="match status" value="1"/>
</dbReference>
<dbReference type="Pfam" id="PF13456">
    <property type="entry name" value="RVT_3"/>
    <property type="match status" value="1"/>
</dbReference>
<keyword evidence="5" id="KW-1185">Reference proteome</keyword>
<evidence type="ECO:0000313" key="5">
    <source>
        <dbReference type="Proteomes" id="UP000596661"/>
    </source>
</evidence>
<dbReference type="InterPro" id="IPR043502">
    <property type="entry name" value="DNA/RNA_pol_sf"/>
</dbReference>
<dbReference type="InterPro" id="IPR000477">
    <property type="entry name" value="RT_dom"/>
</dbReference>
<dbReference type="CDD" id="cd01650">
    <property type="entry name" value="RT_nLTR_like"/>
    <property type="match status" value="1"/>
</dbReference>
<evidence type="ECO:0000313" key="4">
    <source>
        <dbReference type="EnsemblPlants" id="cds.evm.model.04.336"/>
    </source>
</evidence>
<name>A0A803PH39_CANSA</name>
<sequence>MKVRSWFSTCTTTTATNAAVPVSHTSKHMVSDQSSVSDTATSSSSSASSPSIQSNLSLQTLPSVPSLHSPISAETPTVSYACVATLEPCLPQQPITCIAVHQNRLYVASVHEINVYDRNTNYSHLDSFNGNDSSSGSIKAVIFTDGKLFTAHQNCKIRVWRMSTMTDDKTKTNKPYKLLTTLPTINDRLRRFALPKNYVNVRRHKKRLWIEHSDAVTGLAVKNGMIYSVSWDRSLKIWRTSDLRCVESVKAHDDAINAVTVSPDGTVYTGSADRRIRVWAKPEGEKRHALVASLEKHKSSVNALALNDDGSVLFSGSCDRSILVWEREDSANHMAVSGALRGHERAILCLFNVSDLLLSGSADRTVRIWRRGDEGRYCCLGVLGGHSKPVKSLVAVMEEKDSNGVVLNVFSGSLDGQAKVWQEKQGGRPVSLRDFSTLNNFLTESRGIDLRYSGCKFTWQNKRFNGNLIRERLDRSIGSPLWINDNPKAGVKNFPIFASDHGAILLDTLMFHHKGFIHFRYFEAWALSNECGEIVKANWQNTMTKATDRFLKNSDSVRRELVKWKKCNVNDMDKIIQELEAKLTRIQNQPDGLHNDTADKMIWEDRRRVSTIINRYFSDLFTSCQPDISSDFDNILSPLIEPGDNENMLKTPSDEEIASVVFDLHPLKAPGPDGFSGCFYRKYWGIVGQDVCALVKDFFITWDMNKKLNFTYICLIPKIDNPEKVEQFRPLSLCNFVYKTVTKILSNRLRPLMDKLVSPVQSGFIPGRWIAESSILTRELIHKIKNKKGIGGLMAIKLDMHKAYDKMEWRFISKVLMANGFCNRVVHLIMQCICTVSYSVLLNGSPIKKITPERGLRQGDPLSPFIFILCQEVLTKLLLQAEEKGKIHGIKISRNAPPISHLMFADDTILFARANEKEAQEIIKCLSIYESWSGQTCSKHKSSVFFSKNLDMHRRSSILNFLNVSPVRGDERHLWNPFIFKRRKREEYIRLKENMTRRLEGWKTKLLSTAGRLTLVKSVLSSMPIYAMSTSKIPVTTCRELDGILRKSWWVGSEKKDRFLVVRSWDTICQPKESGGLGLRRFEDINKALISKLCWDLASRVEKPWTSCLLSKYCRYENFWEVTPKSSDSALWKIILETRDVIRKGSISLPAAGEQIDFWRQPWIPWMSFAEFQGVMDTLRDRGFTVKTLADISNGHEWNEELVRQIFGDDVKDAYLEDQRIRFRPKKDFWKWIWDPGLHPRLSIILWKALSDALPTGHRLASFTSFGCSLCGNDVEDMFHLFKDCAFAKAIWFAGPFSISVDRIVCNSLAQFLEILVPMLASIPRLEVITYVGCVFQQIWKCRNKVKFKGGVADIKTTLGAIKSICSEFLDGSFRTPTQDIHPPAEQPIETLLNAEIIIFTDASWKEGRSGLAVVVCNLVDNSWFYKVESLVAVNATEAETLAVRMALILIADNSWRKVKILSDCRTVLRACSSSKSQNTFADCLAKNIRRDLINPSLYPGEGDPPVIPEFCFLP</sequence>
<dbReference type="InterPro" id="IPR036397">
    <property type="entry name" value="RNaseH_sf"/>
</dbReference>
<dbReference type="InterPro" id="IPR026960">
    <property type="entry name" value="RVT-Znf"/>
</dbReference>
<feature type="repeat" description="WD" evidence="1">
    <location>
        <begin position="340"/>
        <end position="369"/>
    </location>
</feature>
<keyword evidence="1" id="KW-0853">WD repeat</keyword>
<dbReference type="InterPro" id="IPR015943">
    <property type="entry name" value="WD40/YVTN_repeat-like_dom_sf"/>
</dbReference>
<dbReference type="SUPFAM" id="SSF50978">
    <property type="entry name" value="WD40 repeat-like"/>
    <property type="match status" value="1"/>
</dbReference>
<protein>
    <recommendedName>
        <fullName evidence="3">Reverse transcriptase domain-containing protein</fullName>
    </recommendedName>
</protein>
<feature type="repeat" description="WD" evidence="1">
    <location>
        <begin position="294"/>
        <end position="335"/>
    </location>
</feature>
<dbReference type="EnsemblPlants" id="evm.model.04.336">
    <property type="protein sequence ID" value="cds.evm.model.04.336"/>
    <property type="gene ID" value="evm.TU.04.336"/>
</dbReference>
<dbReference type="PANTHER" id="PTHR22844">
    <property type="entry name" value="F-BOX AND WD40 DOMAIN PROTEIN"/>
    <property type="match status" value="1"/>
</dbReference>
<dbReference type="GO" id="GO:0004523">
    <property type="term" value="F:RNA-DNA hybrid ribonuclease activity"/>
    <property type="evidence" value="ECO:0007669"/>
    <property type="project" value="InterPro"/>
</dbReference>
<dbReference type="InterPro" id="IPR001680">
    <property type="entry name" value="WD40_rpt"/>
</dbReference>
<dbReference type="PROSITE" id="PS50082">
    <property type="entry name" value="WD_REPEATS_2"/>
    <property type="match status" value="3"/>
</dbReference>
<dbReference type="CDD" id="cd00200">
    <property type="entry name" value="WD40"/>
    <property type="match status" value="1"/>
</dbReference>
<dbReference type="Pfam" id="PF00078">
    <property type="entry name" value="RVT_1"/>
    <property type="match status" value="1"/>
</dbReference>
<dbReference type="FunFam" id="2.130.10.10:FF:000775">
    <property type="entry name" value="BnaA09g28200D protein"/>
    <property type="match status" value="1"/>
</dbReference>